<dbReference type="Gene3D" id="3.40.50.300">
    <property type="entry name" value="P-loop containing nucleotide triphosphate hydrolases"/>
    <property type="match status" value="2"/>
</dbReference>
<keyword evidence="2 3" id="KW-0808">Transferase</keyword>
<dbReference type="EC" id="2.8.2.-" evidence="3"/>
<reference evidence="5 6" key="1">
    <citation type="journal article" date="2021" name="Commun. Biol.">
        <title>The genome of Shorea leprosula (Dipterocarpaceae) highlights the ecological relevance of drought in aseasonal tropical rainforests.</title>
        <authorList>
            <person name="Ng K.K.S."/>
            <person name="Kobayashi M.J."/>
            <person name="Fawcett J.A."/>
            <person name="Hatakeyama M."/>
            <person name="Paape T."/>
            <person name="Ng C.H."/>
            <person name="Ang C.C."/>
            <person name="Tnah L.H."/>
            <person name="Lee C.T."/>
            <person name="Nishiyama T."/>
            <person name="Sese J."/>
            <person name="O'Brien M.J."/>
            <person name="Copetti D."/>
            <person name="Mohd Noor M.I."/>
            <person name="Ong R.C."/>
            <person name="Putra M."/>
            <person name="Sireger I.Z."/>
            <person name="Indrioko S."/>
            <person name="Kosugi Y."/>
            <person name="Izuno A."/>
            <person name="Isagi Y."/>
            <person name="Lee S.L."/>
            <person name="Shimizu K.K."/>
        </authorList>
    </citation>
    <scope>NUCLEOTIDE SEQUENCE [LARGE SCALE GENOMIC DNA]</scope>
    <source>
        <strain evidence="5">214</strain>
    </source>
</reference>
<evidence type="ECO:0000259" key="4">
    <source>
        <dbReference type="Pfam" id="PF00685"/>
    </source>
</evidence>
<dbReference type="Proteomes" id="UP001054252">
    <property type="component" value="Unassembled WGS sequence"/>
</dbReference>
<accession>A0AAV5ICV4</accession>
<dbReference type="Pfam" id="PF00685">
    <property type="entry name" value="Sulfotransfer_1"/>
    <property type="match status" value="2"/>
</dbReference>
<dbReference type="GO" id="GO:0008146">
    <property type="term" value="F:sulfotransferase activity"/>
    <property type="evidence" value="ECO:0007669"/>
    <property type="project" value="InterPro"/>
</dbReference>
<comment type="similarity">
    <text evidence="1 3">Belongs to the sulfotransferase 1 family.</text>
</comment>
<feature type="domain" description="Sulfotransferase" evidence="4">
    <location>
        <begin position="18"/>
        <end position="141"/>
    </location>
</feature>
<dbReference type="SUPFAM" id="SSF52540">
    <property type="entry name" value="P-loop containing nucleoside triphosphate hydrolases"/>
    <property type="match status" value="1"/>
</dbReference>
<comment type="caution">
    <text evidence="5">The sequence shown here is derived from an EMBL/GenBank/DDBJ whole genome shotgun (WGS) entry which is preliminary data.</text>
</comment>
<evidence type="ECO:0000313" key="6">
    <source>
        <dbReference type="Proteomes" id="UP001054252"/>
    </source>
</evidence>
<gene>
    <name evidence="5" type="ORF">SLEP1_g8510</name>
</gene>
<organism evidence="5 6">
    <name type="scientific">Rubroshorea leprosula</name>
    <dbReference type="NCBI Taxonomy" id="152421"/>
    <lineage>
        <taxon>Eukaryota</taxon>
        <taxon>Viridiplantae</taxon>
        <taxon>Streptophyta</taxon>
        <taxon>Embryophyta</taxon>
        <taxon>Tracheophyta</taxon>
        <taxon>Spermatophyta</taxon>
        <taxon>Magnoliopsida</taxon>
        <taxon>eudicotyledons</taxon>
        <taxon>Gunneridae</taxon>
        <taxon>Pentapetalae</taxon>
        <taxon>rosids</taxon>
        <taxon>malvids</taxon>
        <taxon>Malvales</taxon>
        <taxon>Dipterocarpaceae</taxon>
        <taxon>Rubroshorea</taxon>
    </lineage>
</organism>
<evidence type="ECO:0000313" key="5">
    <source>
        <dbReference type="EMBL" id="GKU95110.1"/>
    </source>
</evidence>
<name>A0AAV5ICV4_9ROSI</name>
<evidence type="ECO:0000256" key="2">
    <source>
        <dbReference type="ARBA" id="ARBA00022679"/>
    </source>
</evidence>
<keyword evidence="6" id="KW-1185">Reference proteome</keyword>
<dbReference type="PANTHER" id="PTHR11783">
    <property type="entry name" value="SULFOTRANSFERASE SULT"/>
    <property type="match status" value="1"/>
</dbReference>
<feature type="domain" description="Sulfotransferase" evidence="4">
    <location>
        <begin position="144"/>
        <end position="237"/>
    </location>
</feature>
<evidence type="ECO:0000256" key="1">
    <source>
        <dbReference type="ARBA" id="ARBA00005771"/>
    </source>
</evidence>
<dbReference type="AlphaFoldDB" id="A0AAV5ICV4"/>
<proteinExistence type="inferred from homology"/>
<sequence>MFLEGIMSAQDQFKSQPTDIVLCSAPPKTGTTWPKALTFATVTRNSFDDSSNPLLTKLSHECFPLLGLDLNNTSSTRDPDLPLLATHMPYNSLPKSILESGCKIVYICRDAKDAFVSMYHFIRRKLMQRNLNPLSLEQAFELENVTVYVKKLVEFIGYPFSFEEEETGVVERIVKMCSFENLSNLKVNKTGKHRLDTSMPISNNVYFRRAKIGDWENYLTPEMVVRFDAKTEQKLQGAWPDSGCL</sequence>
<evidence type="ECO:0000256" key="3">
    <source>
        <dbReference type="RuleBase" id="RU361155"/>
    </source>
</evidence>
<dbReference type="InterPro" id="IPR027417">
    <property type="entry name" value="P-loop_NTPase"/>
</dbReference>
<dbReference type="InterPro" id="IPR000863">
    <property type="entry name" value="Sulfotransferase_dom"/>
</dbReference>
<protein>
    <recommendedName>
        <fullName evidence="3">Sulfotransferase</fullName>
        <ecNumber evidence="3">2.8.2.-</ecNumber>
    </recommendedName>
</protein>
<dbReference type="EMBL" id="BPVZ01000008">
    <property type="protein sequence ID" value="GKU95110.1"/>
    <property type="molecule type" value="Genomic_DNA"/>
</dbReference>